<organism evidence="1 2">
    <name type="scientific">Silvanigrella aquatica</name>
    <dbReference type="NCBI Taxonomy" id="1915309"/>
    <lineage>
        <taxon>Bacteria</taxon>
        <taxon>Pseudomonadati</taxon>
        <taxon>Bdellovibrionota</taxon>
        <taxon>Oligoflexia</taxon>
        <taxon>Silvanigrellales</taxon>
        <taxon>Silvanigrellaceae</taxon>
        <taxon>Silvanigrella</taxon>
    </lineage>
</organism>
<sequence length="76" mass="8901">MARLLALATIFIQLQKIKKHLQRSLSSENTANFATSTLFTEKANNSVFARYLKTPLCLKNARRRFYFLKKAMLKKY</sequence>
<protein>
    <submittedName>
        <fullName evidence="1">Uncharacterized protein</fullName>
    </submittedName>
</protein>
<reference evidence="1 2" key="1">
    <citation type="submission" date="2016-10" db="EMBL/GenBank/DDBJ databases">
        <title>Silvanigrella aquatica sp. nov., isolated from a freshwater lake located in the Black Forest, Germany, description of Silvanigrellaceae fam. nov., Silvanigrellales ord. nov., reclassification of the order Bdellovibrionales in the class Oligoflexia, reclassification of the families Bacteriovoracaceae and Halobacteriovoraceae in the new order Bacteriovoracales ord. nov., and reclassification of the family Pseudobacteriovoracaceae in the order Oligoflexiales.</title>
        <authorList>
            <person name="Hahn M.W."/>
            <person name="Schmidt J."/>
            <person name="Koll U."/>
            <person name="Rohde M."/>
            <person name="Verbag S."/>
            <person name="Pitt A."/>
            <person name="Nakai R."/>
            <person name="Naganuma T."/>
            <person name="Lang E."/>
        </authorList>
    </citation>
    <scope>NUCLEOTIDE SEQUENCE [LARGE SCALE GENOMIC DNA]</scope>
    <source>
        <strain evidence="1 2">MWH-Nonnen-W8red</strain>
    </source>
</reference>
<dbReference type="EMBL" id="CP017834">
    <property type="protein sequence ID" value="APJ04173.1"/>
    <property type="molecule type" value="Genomic_DNA"/>
</dbReference>
<keyword evidence="2" id="KW-1185">Reference proteome</keyword>
<dbReference type="AlphaFoldDB" id="A0A1L4D1U1"/>
<accession>A0A1L4D1U1</accession>
<proteinExistence type="predicted"/>
<evidence type="ECO:0000313" key="2">
    <source>
        <dbReference type="Proteomes" id="UP000184731"/>
    </source>
</evidence>
<gene>
    <name evidence="1" type="ORF">AXG55_09760</name>
</gene>
<dbReference type="KEGG" id="saqi:AXG55_09760"/>
<name>A0A1L4D1U1_9BACT</name>
<evidence type="ECO:0000313" key="1">
    <source>
        <dbReference type="EMBL" id="APJ04173.1"/>
    </source>
</evidence>
<dbReference type="Proteomes" id="UP000184731">
    <property type="component" value="Chromosome"/>
</dbReference>